<comment type="caution">
    <text evidence="1">The sequence shown here is derived from an EMBL/GenBank/DDBJ whole genome shotgun (WGS) entry which is preliminary data.</text>
</comment>
<dbReference type="AlphaFoldDB" id="K6X516"/>
<reference evidence="1 2" key="1">
    <citation type="journal article" date="2017" name="Antonie Van Leeuwenhoek">
        <title>Rhizobium rhizosphaerae sp. nov., a novel species isolated from rice rhizosphere.</title>
        <authorList>
            <person name="Zhao J.J."/>
            <person name="Zhang J."/>
            <person name="Zhang R.J."/>
            <person name="Zhang C.W."/>
            <person name="Yin H.Q."/>
            <person name="Zhang X.X."/>
        </authorList>
    </citation>
    <scope>NUCLEOTIDE SEQUENCE [LARGE SCALE GENOMIC DNA]</scope>
    <source>
        <strain evidence="1 2">E3</strain>
    </source>
</reference>
<name>K6X516_9ALTE</name>
<evidence type="ECO:0000313" key="1">
    <source>
        <dbReference type="EMBL" id="GAC15719.1"/>
    </source>
</evidence>
<dbReference type="STRING" id="1127673.GLIP_3098"/>
<dbReference type="Proteomes" id="UP000006334">
    <property type="component" value="Unassembled WGS sequence"/>
</dbReference>
<keyword evidence="2" id="KW-1185">Reference proteome</keyword>
<accession>K6X516</accession>
<dbReference type="EMBL" id="BAEN01000059">
    <property type="protein sequence ID" value="GAC15719.1"/>
    <property type="molecule type" value="Genomic_DNA"/>
</dbReference>
<gene>
    <name evidence="1" type="ORF">GLIP_3098</name>
</gene>
<proteinExistence type="predicted"/>
<evidence type="ECO:0000313" key="2">
    <source>
        <dbReference type="Proteomes" id="UP000006334"/>
    </source>
</evidence>
<sequence length="40" mass="4746">MKNLVQNKVIKTLYLQWLEYFFSSNYLSFIIGTKSAKQSL</sequence>
<protein>
    <submittedName>
        <fullName evidence="1">Uncharacterized protein</fullName>
    </submittedName>
</protein>
<organism evidence="1 2">
    <name type="scientific">Aliiglaciecola lipolytica E3</name>
    <dbReference type="NCBI Taxonomy" id="1127673"/>
    <lineage>
        <taxon>Bacteria</taxon>
        <taxon>Pseudomonadati</taxon>
        <taxon>Pseudomonadota</taxon>
        <taxon>Gammaproteobacteria</taxon>
        <taxon>Alteromonadales</taxon>
        <taxon>Alteromonadaceae</taxon>
        <taxon>Aliiglaciecola</taxon>
    </lineage>
</organism>